<sequence>MDLDGLQAPTEAVESVCIEDVVWLRDAGDSSDGSPPKPLRLNATLLWRYPHRPWRHFRLYRRRARGPGPRVPAGPLVQVGRAFSTLFRVTELEVPDHPVPLELMVEPVLKEGFLVPERLWGRLTLSYSHRTAK</sequence>
<dbReference type="EMBL" id="JANIIK010000047">
    <property type="protein sequence ID" value="KAJ3601134.1"/>
    <property type="molecule type" value="Genomic_DNA"/>
</dbReference>
<accession>A0A9Q0IJJ8</accession>
<dbReference type="InterPro" id="IPR057882">
    <property type="entry name" value="ENGase_C"/>
</dbReference>
<evidence type="ECO:0000313" key="2">
    <source>
        <dbReference type="EMBL" id="KAJ3601134.1"/>
    </source>
</evidence>
<name>A0A9Q0IJJ8_9TELE</name>
<gene>
    <name evidence="2" type="ORF">NHX12_032107</name>
</gene>
<feature type="domain" description="Cytosolic endo-beta-N-acetylglucosaminidase C-terminal" evidence="1">
    <location>
        <begin position="6"/>
        <end position="128"/>
    </location>
</feature>
<reference evidence="2" key="1">
    <citation type="submission" date="2022-07" db="EMBL/GenBank/DDBJ databases">
        <title>Chromosome-level genome of Muraenolepis orangiensis.</title>
        <authorList>
            <person name="Kim J."/>
        </authorList>
    </citation>
    <scope>NUCLEOTIDE SEQUENCE</scope>
    <source>
        <strain evidence="2">KU_S4_2022</strain>
        <tissue evidence="2">Muscle</tissue>
    </source>
</reference>
<comment type="caution">
    <text evidence="2">The sequence shown here is derived from an EMBL/GenBank/DDBJ whole genome shotgun (WGS) entry which is preliminary data.</text>
</comment>
<organism evidence="2 3">
    <name type="scientific">Muraenolepis orangiensis</name>
    <name type="common">Patagonian moray cod</name>
    <dbReference type="NCBI Taxonomy" id="630683"/>
    <lineage>
        <taxon>Eukaryota</taxon>
        <taxon>Metazoa</taxon>
        <taxon>Chordata</taxon>
        <taxon>Craniata</taxon>
        <taxon>Vertebrata</taxon>
        <taxon>Euteleostomi</taxon>
        <taxon>Actinopterygii</taxon>
        <taxon>Neopterygii</taxon>
        <taxon>Teleostei</taxon>
        <taxon>Neoteleostei</taxon>
        <taxon>Acanthomorphata</taxon>
        <taxon>Zeiogadaria</taxon>
        <taxon>Gadariae</taxon>
        <taxon>Gadiformes</taxon>
        <taxon>Muraenolepidoidei</taxon>
        <taxon>Muraenolepididae</taxon>
        <taxon>Muraenolepis</taxon>
    </lineage>
</organism>
<evidence type="ECO:0000313" key="3">
    <source>
        <dbReference type="Proteomes" id="UP001148018"/>
    </source>
</evidence>
<proteinExistence type="predicted"/>
<evidence type="ECO:0000259" key="1">
    <source>
        <dbReference type="Pfam" id="PF25529"/>
    </source>
</evidence>
<dbReference type="Pfam" id="PF25529">
    <property type="entry name" value="Ig_ENGASE1_C"/>
    <property type="match status" value="1"/>
</dbReference>
<dbReference type="AlphaFoldDB" id="A0A9Q0IJJ8"/>
<dbReference type="OrthoDB" id="8873703at2759"/>
<protein>
    <recommendedName>
        <fullName evidence="1">Cytosolic endo-beta-N-acetylglucosaminidase C-terminal domain-containing protein</fullName>
    </recommendedName>
</protein>
<dbReference type="Proteomes" id="UP001148018">
    <property type="component" value="Unassembled WGS sequence"/>
</dbReference>
<keyword evidence="3" id="KW-1185">Reference proteome</keyword>